<dbReference type="PROSITE" id="PS00211">
    <property type="entry name" value="ABC_TRANSPORTER_1"/>
    <property type="match status" value="1"/>
</dbReference>
<reference evidence="8 9" key="1">
    <citation type="submission" date="2023-10" db="EMBL/GenBank/DDBJ databases">
        <title>Sorlinia euscelidii gen. nov., sp. nov., an acetic acid bacteria isolated from the gut of Euscelidius variegatus emitter.</title>
        <authorList>
            <person name="Michoud G."/>
            <person name="Marasco R."/>
            <person name="Seferji K."/>
            <person name="Gonella E."/>
            <person name="Garuglieri E."/>
            <person name="Alma A."/>
            <person name="Mapelli F."/>
            <person name="Borin S."/>
            <person name="Daffonchio D."/>
            <person name="Crotti E."/>
        </authorList>
    </citation>
    <scope>NUCLEOTIDE SEQUENCE [LARGE SCALE GENOMIC DNA]</scope>
    <source>
        <strain evidence="8 9">EV16P</strain>
    </source>
</reference>
<dbReference type="EMBL" id="JAWJZY010000001">
    <property type="protein sequence ID" value="MEE8658047.1"/>
    <property type="molecule type" value="Genomic_DNA"/>
</dbReference>
<evidence type="ECO:0000256" key="2">
    <source>
        <dbReference type="ARBA" id="ARBA00022448"/>
    </source>
</evidence>
<dbReference type="PANTHER" id="PTHR42734:SF5">
    <property type="entry name" value="IRON TRANSPORT SYSTEM ATP-BINDING PROTEIN HI_0361-RELATED"/>
    <property type="match status" value="1"/>
</dbReference>
<keyword evidence="5" id="KW-0864">Zinc transport</keyword>
<sequence>MTDIVSAHRTIDTGIASRPVIEISALRIGFGKHVLLEKADLCLHEGQLAVLMGPNGHGKTTFLRTILGLHPCMAGSVKILGRAAQLGRAGIGYLPQGRRVPVPQITALDHVKSAWRGDRLGPLNFSSTCHKDVMRALELVGAPGFAHRPMGFLSGGEKQRIFLAIALLAHPKILILDEPMTSVDAEGQQQIVSLLARLCRDLRLTILMSTHHLDPFRLTPHLALHLTQCRLEKADA</sequence>
<keyword evidence="2" id="KW-0813">Transport</keyword>
<evidence type="ECO:0000256" key="1">
    <source>
        <dbReference type="ARBA" id="ARBA00005417"/>
    </source>
</evidence>
<keyword evidence="5" id="KW-0862">Zinc</keyword>
<keyword evidence="6" id="KW-0406">Ion transport</keyword>
<comment type="caution">
    <text evidence="8">The sequence shown here is derived from an EMBL/GenBank/DDBJ whole genome shotgun (WGS) entry which is preliminary data.</text>
</comment>
<dbReference type="RefSeq" id="WP_394818996.1">
    <property type="nucleotide sequence ID" value="NZ_JAWJZY010000001.1"/>
</dbReference>
<keyword evidence="9" id="KW-1185">Reference proteome</keyword>
<accession>A0ABU7U2G0</accession>
<dbReference type="InterPro" id="IPR050153">
    <property type="entry name" value="Metal_Ion_Import_ABC"/>
</dbReference>
<gene>
    <name evidence="8" type="ORF">DOFOFD_03340</name>
</gene>
<dbReference type="InterPro" id="IPR003439">
    <property type="entry name" value="ABC_transporter-like_ATP-bd"/>
</dbReference>
<dbReference type="SMART" id="SM00382">
    <property type="entry name" value="AAA"/>
    <property type="match status" value="1"/>
</dbReference>
<evidence type="ECO:0000313" key="9">
    <source>
        <dbReference type="Proteomes" id="UP001312908"/>
    </source>
</evidence>
<dbReference type="InterPro" id="IPR027417">
    <property type="entry name" value="P-loop_NTPase"/>
</dbReference>
<dbReference type="PROSITE" id="PS50893">
    <property type="entry name" value="ABC_TRANSPORTER_2"/>
    <property type="match status" value="1"/>
</dbReference>
<evidence type="ECO:0000259" key="7">
    <source>
        <dbReference type="PROSITE" id="PS50893"/>
    </source>
</evidence>
<protein>
    <recommendedName>
        <fullName evidence="7">ABC transporter domain-containing protein</fullName>
    </recommendedName>
</protein>
<organism evidence="8 9">
    <name type="scientific">Sorlinia euscelidii</name>
    <dbReference type="NCBI Taxonomy" id="3081148"/>
    <lineage>
        <taxon>Bacteria</taxon>
        <taxon>Pseudomonadati</taxon>
        <taxon>Pseudomonadota</taxon>
        <taxon>Alphaproteobacteria</taxon>
        <taxon>Acetobacterales</taxon>
        <taxon>Acetobacteraceae</taxon>
        <taxon>Sorlinia</taxon>
    </lineage>
</organism>
<dbReference type="PANTHER" id="PTHR42734">
    <property type="entry name" value="METAL TRANSPORT SYSTEM ATP-BINDING PROTEIN TM_0124-RELATED"/>
    <property type="match status" value="1"/>
</dbReference>
<keyword evidence="4" id="KW-0067">ATP-binding</keyword>
<dbReference type="SUPFAM" id="SSF52540">
    <property type="entry name" value="P-loop containing nucleoside triphosphate hydrolases"/>
    <property type="match status" value="1"/>
</dbReference>
<evidence type="ECO:0000256" key="6">
    <source>
        <dbReference type="ARBA" id="ARBA00023065"/>
    </source>
</evidence>
<evidence type="ECO:0000256" key="5">
    <source>
        <dbReference type="ARBA" id="ARBA00022906"/>
    </source>
</evidence>
<keyword evidence="3" id="KW-0547">Nucleotide-binding</keyword>
<name>A0ABU7U2G0_9PROT</name>
<comment type="similarity">
    <text evidence="1">Belongs to the ABC transporter superfamily.</text>
</comment>
<dbReference type="Gene3D" id="3.40.50.300">
    <property type="entry name" value="P-loop containing nucleotide triphosphate hydrolases"/>
    <property type="match status" value="1"/>
</dbReference>
<evidence type="ECO:0000256" key="4">
    <source>
        <dbReference type="ARBA" id="ARBA00022840"/>
    </source>
</evidence>
<evidence type="ECO:0000256" key="3">
    <source>
        <dbReference type="ARBA" id="ARBA00022741"/>
    </source>
</evidence>
<proteinExistence type="inferred from homology"/>
<dbReference type="InterPro" id="IPR003593">
    <property type="entry name" value="AAA+_ATPase"/>
</dbReference>
<dbReference type="InterPro" id="IPR017871">
    <property type="entry name" value="ABC_transporter-like_CS"/>
</dbReference>
<dbReference type="Pfam" id="PF00005">
    <property type="entry name" value="ABC_tran"/>
    <property type="match status" value="1"/>
</dbReference>
<dbReference type="Proteomes" id="UP001312908">
    <property type="component" value="Unassembled WGS sequence"/>
</dbReference>
<evidence type="ECO:0000313" key="8">
    <source>
        <dbReference type="EMBL" id="MEE8658047.1"/>
    </source>
</evidence>
<feature type="domain" description="ABC transporter" evidence="7">
    <location>
        <begin position="21"/>
        <end position="236"/>
    </location>
</feature>